<dbReference type="KEGG" id="sper:EW093_05575"/>
<keyword evidence="2" id="KW-1185">Reference proteome</keyword>
<organism evidence="1 2">
    <name type="scientific">Thiospirochaeta perfilievii</name>
    <dbReference type="NCBI Taxonomy" id="252967"/>
    <lineage>
        <taxon>Bacteria</taxon>
        <taxon>Pseudomonadati</taxon>
        <taxon>Spirochaetota</taxon>
        <taxon>Spirochaetia</taxon>
        <taxon>Spirochaetales</taxon>
        <taxon>Spirochaetaceae</taxon>
        <taxon>Thiospirochaeta</taxon>
    </lineage>
</organism>
<accession>A0A5C1Q828</accession>
<dbReference type="Proteomes" id="UP000323824">
    <property type="component" value="Chromosome"/>
</dbReference>
<name>A0A5C1Q828_9SPIO</name>
<evidence type="ECO:0000313" key="1">
    <source>
        <dbReference type="EMBL" id="QEN04195.1"/>
    </source>
</evidence>
<reference evidence="1 2" key="1">
    <citation type="submission" date="2019-02" db="EMBL/GenBank/DDBJ databases">
        <authorList>
            <person name="Fomenkov A."/>
            <person name="Dubinina G."/>
            <person name="Grabovich M."/>
            <person name="Vincze T."/>
            <person name="Roberts R.J."/>
        </authorList>
    </citation>
    <scope>NUCLEOTIDE SEQUENCE [LARGE SCALE GENOMIC DNA]</scope>
    <source>
        <strain evidence="1 2">P</strain>
    </source>
</reference>
<dbReference type="EMBL" id="CP035807">
    <property type="protein sequence ID" value="QEN04195.1"/>
    <property type="molecule type" value="Genomic_DNA"/>
</dbReference>
<dbReference type="AlphaFoldDB" id="A0A5C1Q828"/>
<reference evidence="1 2" key="2">
    <citation type="submission" date="2019-09" db="EMBL/GenBank/DDBJ databases">
        <title>Complete Genome Sequence and Methylome Analysis of free living Spirochaetas.</title>
        <authorList>
            <person name="Leshcheva N."/>
            <person name="Mikheeva N."/>
        </authorList>
    </citation>
    <scope>NUCLEOTIDE SEQUENCE [LARGE SCALE GENOMIC DNA]</scope>
    <source>
        <strain evidence="1 2">P</strain>
    </source>
</reference>
<proteinExistence type="predicted"/>
<gene>
    <name evidence="1" type="ORF">EW093_05575</name>
</gene>
<dbReference type="OrthoDB" id="364497at2"/>
<sequence>MKFRFVLVFFIICNYLYGEGFNNYDEQHVFTFSTGSMPGEIGLIEGVESKGNNELFPKLLKKYKDYFILFDTVNSRVNFYNVDFSLEKELEVDFRLLRNSKSKIMDNIIFSSGYNKFVTAFNISTGNITELNFPDSISSKDRVLFTDKVIFNYMNDGSLCSFVLVDEDEMKYSRLLNEEETLELFNEKDKYLLNGYTIDAKRRIFFKNHIQNNDFITLYNYWVELHDANNMTPPRIIPGVPDFEKLSGITSPFIGFDLSRNSYWSSKTGIIIFDSNGWVLDYLKFNNFAYLGPTINEDGDIYYATSEKVNGVTVFNTYKIPRQW</sequence>
<protein>
    <submittedName>
        <fullName evidence="1">Uncharacterized protein</fullName>
    </submittedName>
</protein>
<dbReference type="RefSeq" id="WP_149567446.1">
    <property type="nucleotide sequence ID" value="NZ_CP035807.1"/>
</dbReference>
<evidence type="ECO:0000313" key="2">
    <source>
        <dbReference type="Proteomes" id="UP000323824"/>
    </source>
</evidence>